<keyword evidence="3" id="KW-1185">Reference proteome</keyword>
<evidence type="ECO:0000313" key="3">
    <source>
        <dbReference type="Proteomes" id="UP000887560"/>
    </source>
</evidence>
<protein>
    <submittedName>
        <fullName evidence="4">Uncharacterized protein</fullName>
    </submittedName>
</protein>
<proteinExistence type="predicted"/>
<dbReference type="WBParaSite" id="scf7180000424245.g12638">
    <property type="protein sequence ID" value="scf7180000424245.g12638"/>
    <property type="gene ID" value="scf7180000424245.g12638"/>
</dbReference>
<evidence type="ECO:0000256" key="2">
    <source>
        <dbReference type="SAM" id="SignalP"/>
    </source>
</evidence>
<name>A0A915P6J4_9BILA</name>
<dbReference type="Proteomes" id="UP000887560">
    <property type="component" value="Unplaced"/>
</dbReference>
<reference evidence="4" key="1">
    <citation type="submission" date="2022-11" db="UniProtKB">
        <authorList>
            <consortium name="WormBaseParasite"/>
        </authorList>
    </citation>
    <scope>IDENTIFICATION</scope>
</reference>
<accession>A0A915P6J4</accession>
<feature type="chain" id="PRO_5037433253" evidence="2">
    <location>
        <begin position="32"/>
        <end position="191"/>
    </location>
</feature>
<evidence type="ECO:0000256" key="1">
    <source>
        <dbReference type="SAM" id="MobiDB-lite"/>
    </source>
</evidence>
<evidence type="ECO:0000313" key="4">
    <source>
        <dbReference type="WBParaSite" id="scf7180000424245.g12638"/>
    </source>
</evidence>
<feature type="compositionally biased region" description="Acidic residues" evidence="1">
    <location>
        <begin position="116"/>
        <end position="130"/>
    </location>
</feature>
<feature type="region of interest" description="Disordered" evidence="1">
    <location>
        <begin position="110"/>
        <end position="138"/>
    </location>
</feature>
<feature type="signal peptide" evidence="2">
    <location>
        <begin position="1"/>
        <end position="31"/>
    </location>
</feature>
<dbReference type="AlphaFoldDB" id="A0A915P6J4"/>
<sequence>MTSTTTTRRQQNTNLFKKLLFLLLILNYVAAKTFFDVDDICECGHRCKGFGAKHCVRCCTTVMRRSVPLTEYPMEQLKEAATIKNIANTEEEKQQNNLIEKFIKDQESKMKKEKNVEEEENNVDEQQEEQEQQRKLNQQQIEKKSNNFQLFIPSILLDRAYLRTEEKNGDQLVRRRRHSIFTNGGQQQLRN</sequence>
<keyword evidence="2" id="KW-0732">Signal</keyword>
<organism evidence="3 4">
    <name type="scientific">Meloidogyne floridensis</name>
    <dbReference type="NCBI Taxonomy" id="298350"/>
    <lineage>
        <taxon>Eukaryota</taxon>
        <taxon>Metazoa</taxon>
        <taxon>Ecdysozoa</taxon>
        <taxon>Nematoda</taxon>
        <taxon>Chromadorea</taxon>
        <taxon>Rhabditida</taxon>
        <taxon>Tylenchina</taxon>
        <taxon>Tylenchomorpha</taxon>
        <taxon>Tylenchoidea</taxon>
        <taxon>Meloidogynidae</taxon>
        <taxon>Meloidogyninae</taxon>
        <taxon>Meloidogyne</taxon>
    </lineage>
</organism>